<reference evidence="1 2" key="1">
    <citation type="submission" date="2021-01" db="EMBL/GenBank/DDBJ databases">
        <title>Genomic Encyclopedia of Type Strains, Phase IV (KMG-IV): sequencing the most valuable type-strain genomes for metagenomic binning, comparative biology and taxonomic classification.</title>
        <authorList>
            <person name="Goeker M."/>
        </authorList>
    </citation>
    <scope>NUCLEOTIDE SEQUENCE [LARGE SCALE GENOMIC DNA]</scope>
    <source>
        <strain evidence="1 2">DSM 105453</strain>
    </source>
</reference>
<evidence type="ECO:0000313" key="2">
    <source>
        <dbReference type="Proteomes" id="UP000823485"/>
    </source>
</evidence>
<dbReference type="RefSeq" id="WP_171974073.1">
    <property type="nucleotide sequence ID" value="NZ_JAFBFH010000011.1"/>
</dbReference>
<accession>A0ABS2R766</accession>
<protein>
    <submittedName>
        <fullName evidence="1">Uncharacterized protein</fullName>
    </submittedName>
</protein>
<organism evidence="1 2">
    <name type="scientific">Siminovitchia thermophila</name>
    <dbReference type="NCBI Taxonomy" id="1245522"/>
    <lineage>
        <taxon>Bacteria</taxon>
        <taxon>Bacillati</taxon>
        <taxon>Bacillota</taxon>
        <taxon>Bacilli</taxon>
        <taxon>Bacillales</taxon>
        <taxon>Bacillaceae</taxon>
        <taxon>Siminovitchia</taxon>
    </lineage>
</organism>
<name>A0ABS2R766_9BACI</name>
<gene>
    <name evidence="1" type="ORF">JOC94_001956</name>
</gene>
<comment type="caution">
    <text evidence="1">The sequence shown here is derived from an EMBL/GenBank/DDBJ whole genome shotgun (WGS) entry which is preliminary data.</text>
</comment>
<keyword evidence="2" id="KW-1185">Reference proteome</keyword>
<evidence type="ECO:0000313" key="1">
    <source>
        <dbReference type="EMBL" id="MBM7714984.1"/>
    </source>
</evidence>
<sequence length="47" mass="5194">MQHCVVLVIGGRFSVALDPLIENASEVIKMKNASRRQRALSEARVVT</sequence>
<dbReference type="EMBL" id="JAFBFH010000011">
    <property type="protein sequence ID" value="MBM7714984.1"/>
    <property type="molecule type" value="Genomic_DNA"/>
</dbReference>
<proteinExistence type="predicted"/>
<dbReference type="Proteomes" id="UP000823485">
    <property type="component" value="Unassembled WGS sequence"/>
</dbReference>